<dbReference type="PROSITE" id="PS50263">
    <property type="entry name" value="CN_HYDROLASE"/>
    <property type="match status" value="1"/>
</dbReference>
<organism evidence="3 4">
    <name type="scientific">Lacicoccus alkaliphilus DSM 16010</name>
    <dbReference type="NCBI Taxonomy" id="1123231"/>
    <lineage>
        <taxon>Bacteria</taxon>
        <taxon>Bacillati</taxon>
        <taxon>Bacillota</taxon>
        <taxon>Bacilli</taxon>
        <taxon>Bacillales</taxon>
        <taxon>Salinicoccaceae</taxon>
        <taxon>Lacicoccus</taxon>
    </lineage>
</organism>
<dbReference type="PANTHER" id="PTHR23088:SF27">
    <property type="entry name" value="DEAMINATED GLUTATHIONE AMIDASE"/>
    <property type="match status" value="1"/>
</dbReference>
<dbReference type="Proteomes" id="UP000184206">
    <property type="component" value="Unassembled WGS sequence"/>
</dbReference>
<accession>A0A1M7CX42</accession>
<dbReference type="STRING" id="1123231.SAMN02745189_00909"/>
<dbReference type="InterPro" id="IPR003010">
    <property type="entry name" value="C-N_Hydrolase"/>
</dbReference>
<dbReference type="SUPFAM" id="SSF56317">
    <property type="entry name" value="Carbon-nitrogen hydrolase"/>
    <property type="match status" value="1"/>
</dbReference>
<dbReference type="EMBL" id="FRCF01000002">
    <property type="protein sequence ID" value="SHL71419.1"/>
    <property type="molecule type" value="Genomic_DNA"/>
</dbReference>
<dbReference type="InterPro" id="IPR036526">
    <property type="entry name" value="C-N_Hydrolase_sf"/>
</dbReference>
<dbReference type="CDD" id="cd07583">
    <property type="entry name" value="nitrilase_5"/>
    <property type="match status" value="1"/>
</dbReference>
<dbReference type="GO" id="GO:0016787">
    <property type="term" value="F:hydrolase activity"/>
    <property type="evidence" value="ECO:0007669"/>
    <property type="project" value="UniProtKB-KW"/>
</dbReference>
<dbReference type="RefSeq" id="WP_072708705.1">
    <property type="nucleotide sequence ID" value="NZ_FRCF01000002.1"/>
</dbReference>
<dbReference type="Pfam" id="PF00795">
    <property type="entry name" value="CN_hydrolase"/>
    <property type="match status" value="1"/>
</dbReference>
<reference evidence="3 4" key="1">
    <citation type="submission" date="2016-11" db="EMBL/GenBank/DDBJ databases">
        <authorList>
            <person name="Jaros S."/>
            <person name="Januszkiewicz K."/>
            <person name="Wedrychowicz H."/>
        </authorList>
    </citation>
    <scope>NUCLEOTIDE SEQUENCE [LARGE SCALE GENOMIC DNA]</scope>
    <source>
        <strain evidence="3 4">DSM 16010</strain>
    </source>
</reference>
<dbReference type="OrthoDB" id="9811121at2"/>
<evidence type="ECO:0000313" key="4">
    <source>
        <dbReference type="Proteomes" id="UP000184206"/>
    </source>
</evidence>
<evidence type="ECO:0000313" key="3">
    <source>
        <dbReference type="EMBL" id="SHL71419.1"/>
    </source>
</evidence>
<proteinExistence type="inferred from homology"/>
<dbReference type="Gene3D" id="3.60.110.10">
    <property type="entry name" value="Carbon-nitrogen hydrolase"/>
    <property type="match status" value="1"/>
</dbReference>
<dbReference type="AlphaFoldDB" id="A0A1M7CX42"/>
<feature type="domain" description="CN hydrolase" evidence="2">
    <location>
        <begin position="1"/>
        <end position="240"/>
    </location>
</feature>
<comment type="similarity">
    <text evidence="1">Belongs to the carbon-nitrogen hydrolase superfamily. NIT1/NIT2 family.</text>
</comment>
<gene>
    <name evidence="3" type="ORF">SAMN02745189_00909</name>
</gene>
<evidence type="ECO:0000259" key="2">
    <source>
        <dbReference type="PROSITE" id="PS50263"/>
    </source>
</evidence>
<sequence length="264" mass="29882">MRVVIFQYDVYYGDVEKNLNKVKSLFEAADLQEDDVVVLPEMWTSGYDLENIDVHAANELEPIKTEISGLAGKYSVNVVAGSIPNKVDGEVYNTAFYVDKSGEQRHQYSKMHLVPMLNEPAFLAGGKDTSETFDLLGENAGLVICYDLRFPELFRDLVLQEAKVIFVVAEWPLARKDHWLTLLRARAIENQCYIVASNSIGTQDNGTTFAGNSVVYNPFGEALVQGSTDEEEILKAEIDLDYIDEVRKDIPIFDSRRKEMYKFL</sequence>
<keyword evidence="3" id="KW-0378">Hydrolase</keyword>
<keyword evidence="4" id="KW-1185">Reference proteome</keyword>
<evidence type="ECO:0000256" key="1">
    <source>
        <dbReference type="ARBA" id="ARBA00010613"/>
    </source>
</evidence>
<protein>
    <submittedName>
        <fullName evidence="3">Carbon-nitrogen hydrolase</fullName>
    </submittedName>
</protein>
<name>A0A1M7CX42_9BACL</name>
<dbReference type="PANTHER" id="PTHR23088">
    <property type="entry name" value="NITRILASE-RELATED"/>
    <property type="match status" value="1"/>
</dbReference>